<dbReference type="SUPFAM" id="SSF56235">
    <property type="entry name" value="N-terminal nucleophile aminohydrolases (Ntn hydrolases)"/>
    <property type="match status" value="1"/>
</dbReference>
<evidence type="ECO:0000256" key="2">
    <source>
        <dbReference type="ARBA" id="ARBA00022801"/>
    </source>
</evidence>
<accession>A0A251XUM1</accession>
<dbReference type="InterPro" id="IPR029055">
    <property type="entry name" value="Ntn_hydrolases_N"/>
</dbReference>
<evidence type="ECO:0000256" key="4">
    <source>
        <dbReference type="PIRSR" id="PIRSR600246-1"/>
    </source>
</evidence>
<protein>
    <submittedName>
        <fullName evidence="8">Isoaspartyl peptidase</fullName>
    </submittedName>
</protein>
<organism evidence="8 9">
    <name type="scientific">Clavibacter michiganensis</name>
    <dbReference type="NCBI Taxonomy" id="28447"/>
    <lineage>
        <taxon>Bacteria</taxon>
        <taxon>Bacillati</taxon>
        <taxon>Actinomycetota</taxon>
        <taxon>Actinomycetes</taxon>
        <taxon>Micrococcales</taxon>
        <taxon>Microbacteriaceae</taxon>
        <taxon>Clavibacter</taxon>
    </lineage>
</organism>
<evidence type="ECO:0000313" key="8">
    <source>
        <dbReference type="EMBL" id="OUE08989.1"/>
    </source>
</evidence>
<reference evidence="8 9" key="1">
    <citation type="submission" date="2016-08" db="EMBL/GenBank/DDBJ databases">
        <title>Genome sequence of Clavibacter michiganensis spp. strain CASJ009.</title>
        <authorList>
            <person name="Thapa S.P."/>
            <person name="Coaker G."/>
        </authorList>
    </citation>
    <scope>NUCLEOTIDE SEQUENCE [LARGE SCALE GENOMIC DNA]</scope>
    <source>
        <strain evidence="8">CASJ009</strain>
    </source>
</reference>
<evidence type="ECO:0000256" key="1">
    <source>
        <dbReference type="ARBA" id="ARBA00022670"/>
    </source>
</evidence>
<keyword evidence="2" id="KW-0378">Hydrolase</keyword>
<dbReference type="PANTHER" id="PTHR10188">
    <property type="entry name" value="L-ASPARAGINASE"/>
    <property type="match status" value="1"/>
</dbReference>
<dbReference type="InterPro" id="IPR000246">
    <property type="entry name" value="Peptidase_T2"/>
</dbReference>
<dbReference type="FunFam" id="3.60.20.30:FF:000001">
    <property type="entry name" value="Isoaspartyl peptidase/L-asparaginase"/>
    <property type="match status" value="1"/>
</dbReference>
<dbReference type="GO" id="GO:0016811">
    <property type="term" value="F:hydrolase activity, acting on carbon-nitrogen (but not peptide) bonds, in linear amides"/>
    <property type="evidence" value="ECO:0007669"/>
    <property type="project" value="UniProtKB-ARBA"/>
</dbReference>
<keyword evidence="3" id="KW-0068">Autocatalytic cleavage</keyword>
<proteinExistence type="predicted"/>
<dbReference type="AlphaFoldDB" id="A0A251XUM1"/>
<evidence type="ECO:0000256" key="7">
    <source>
        <dbReference type="SAM" id="MobiDB-lite"/>
    </source>
</evidence>
<keyword evidence="1" id="KW-0645">Protease</keyword>
<dbReference type="GO" id="GO:0006508">
    <property type="term" value="P:proteolysis"/>
    <property type="evidence" value="ECO:0007669"/>
    <property type="project" value="UniProtKB-KW"/>
</dbReference>
<evidence type="ECO:0000256" key="3">
    <source>
        <dbReference type="ARBA" id="ARBA00022813"/>
    </source>
</evidence>
<feature type="region of interest" description="Disordered" evidence="7">
    <location>
        <begin position="1"/>
        <end position="25"/>
    </location>
</feature>
<feature type="site" description="Cleavage; by autolysis" evidence="6">
    <location>
        <begin position="186"/>
        <end position="187"/>
    </location>
</feature>
<name>A0A251XUM1_9MICO</name>
<dbReference type="Gene3D" id="3.60.20.30">
    <property type="entry name" value="(Glycosyl)asparaginase"/>
    <property type="match status" value="1"/>
</dbReference>
<evidence type="ECO:0000256" key="6">
    <source>
        <dbReference type="PIRSR" id="PIRSR600246-3"/>
    </source>
</evidence>
<evidence type="ECO:0000256" key="5">
    <source>
        <dbReference type="PIRSR" id="PIRSR600246-2"/>
    </source>
</evidence>
<gene>
    <name evidence="8" type="primary">iaaA</name>
    <name evidence="8" type="ORF">CMsap09_08600</name>
</gene>
<feature type="binding site" evidence="5">
    <location>
        <begin position="215"/>
        <end position="218"/>
    </location>
    <ligand>
        <name>substrate</name>
    </ligand>
</feature>
<evidence type="ECO:0000313" key="9">
    <source>
        <dbReference type="Proteomes" id="UP000195106"/>
    </source>
</evidence>
<comment type="caution">
    <text evidence="8">The sequence shown here is derived from an EMBL/GenBank/DDBJ whole genome shotgun (WGS) entry which is preliminary data.</text>
</comment>
<dbReference type="PANTHER" id="PTHR10188:SF6">
    <property type="entry name" value="N(4)-(BETA-N-ACETYLGLUCOSAMINYL)-L-ASPARAGINASE"/>
    <property type="match status" value="1"/>
</dbReference>
<sequence length="317" mass="32017">MGLAEESAQAPRATRSWSVPPGPDGTALALHGGAGGRILELSREEAAAFEAGLTRAHDAGSAVLARGGSALDAVCAAVERLEDDPLFNAGRGAALTADGEAELDAAVMTGAGLVGAVAVSRHARNPVRAARAVLEETDHVLLVAPSAELVAGWGLATAEPAYFVTEARLQQLARVRADLLQGARHGTVGAVARDRTGALAAATSTGGMVNQRIGRVGDTPVIGAGTYARDGVAAVSCTGEGESFLRGVVSHDIASRVRYLGSTLEEAVLATVESELTARHASGGLVAVGGDGTLVIAHNSPTLFAAFPQDGRLVVLT</sequence>
<feature type="binding site" evidence="5">
    <location>
        <begin position="238"/>
        <end position="241"/>
    </location>
    <ligand>
        <name>substrate</name>
    </ligand>
</feature>
<dbReference type="Proteomes" id="UP000195106">
    <property type="component" value="Unassembled WGS sequence"/>
</dbReference>
<dbReference type="GO" id="GO:0008233">
    <property type="term" value="F:peptidase activity"/>
    <property type="evidence" value="ECO:0007669"/>
    <property type="project" value="UniProtKB-KW"/>
</dbReference>
<dbReference type="Pfam" id="PF01112">
    <property type="entry name" value="Asparaginase_2"/>
    <property type="match status" value="1"/>
</dbReference>
<feature type="active site" description="Nucleophile" evidence="4">
    <location>
        <position position="187"/>
    </location>
</feature>
<dbReference type="EMBL" id="MDHJ01000001">
    <property type="protein sequence ID" value="OUE08989.1"/>
    <property type="molecule type" value="Genomic_DNA"/>
</dbReference>